<evidence type="ECO:0000256" key="5">
    <source>
        <dbReference type="SAM" id="Phobius"/>
    </source>
</evidence>
<proteinExistence type="predicted"/>
<dbReference type="PANTHER" id="PTHR35371:SF1">
    <property type="entry name" value="BLR7753 PROTEIN"/>
    <property type="match status" value="1"/>
</dbReference>
<keyword evidence="4 5" id="KW-0472">Membrane</keyword>
<evidence type="ECO:0000256" key="3">
    <source>
        <dbReference type="ARBA" id="ARBA00022989"/>
    </source>
</evidence>
<accession>A0A6J3MAJ0</accession>
<reference evidence="7" key="2">
    <citation type="submission" date="2020-04" db="EMBL/GenBank/DDBJ databases">
        <authorList>
            <consortium name="NCBI Genome Project"/>
        </authorList>
    </citation>
    <scope>NUCLEOTIDE SEQUENCE</scope>
    <source>
        <strain evidence="7">CBS 342.82</strain>
    </source>
</reference>
<feature type="transmembrane region" description="Helical" evidence="5">
    <location>
        <begin position="12"/>
        <end position="33"/>
    </location>
</feature>
<keyword evidence="2 5" id="KW-0812">Transmembrane</keyword>
<evidence type="ECO:0000313" key="6">
    <source>
        <dbReference type="Proteomes" id="UP000504637"/>
    </source>
</evidence>
<name>A0A6J3MAJ0_9PEZI</name>
<dbReference type="Pfam" id="PF01124">
    <property type="entry name" value="MAPEG"/>
    <property type="match status" value="1"/>
</dbReference>
<dbReference type="InterPro" id="IPR023352">
    <property type="entry name" value="MAPEG-like_dom_sf"/>
</dbReference>
<protein>
    <recommendedName>
        <fullName evidence="8">Membrane-associated, eicosanoid/glutathione metabolism (MAPEG) protein</fullName>
    </recommendedName>
</protein>
<keyword evidence="3 5" id="KW-1133">Transmembrane helix</keyword>
<feature type="transmembrane region" description="Helical" evidence="5">
    <location>
        <begin position="87"/>
        <end position="103"/>
    </location>
</feature>
<evidence type="ECO:0008006" key="8">
    <source>
        <dbReference type="Google" id="ProtNLM"/>
    </source>
</evidence>
<evidence type="ECO:0000256" key="2">
    <source>
        <dbReference type="ARBA" id="ARBA00022692"/>
    </source>
</evidence>
<dbReference type="AlphaFoldDB" id="A0A6J3MAJ0"/>
<gene>
    <name evidence="7" type="ORF">K489DRAFT_336309</name>
</gene>
<keyword evidence="6" id="KW-1185">Reference proteome</keyword>
<dbReference type="Proteomes" id="UP000504637">
    <property type="component" value="Unplaced"/>
</dbReference>
<comment type="subcellular location">
    <subcellularLocation>
        <location evidence="1">Membrane</location>
    </subcellularLocation>
</comment>
<dbReference type="GeneID" id="54360005"/>
<dbReference type="GO" id="GO:0016020">
    <property type="term" value="C:membrane"/>
    <property type="evidence" value="ECO:0007669"/>
    <property type="project" value="UniProtKB-SubCell"/>
</dbReference>
<dbReference type="Gene3D" id="1.20.120.550">
    <property type="entry name" value="Membrane associated eicosanoid/glutathione metabolism-like domain"/>
    <property type="match status" value="1"/>
</dbReference>
<sequence>MASFFQQLFAGEVNLSIASLPLTLLLAAIPHWYTIGLAEKNKVQGGWTNENPRAFVARLNARAASGTKLTALEEKILRGQSAQQNGFEWWALWAVATVFGYLAKVPVADMNRYTIIHVGTRIVYYYLYLNTSTRASSLLRTAAFQVSWYPAVAVIFTASKVLKY</sequence>
<organism evidence="7">
    <name type="scientific">Dissoconium aciculare CBS 342.82</name>
    <dbReference type="NCBI Taxonomy" id="1314786"/>
    <lineage>
        <taxon>Eukaryota</taxon>
        <taxon>Fungi</taxon>
        <taxon>Dikarya</taxon>
        <taxon>Ascomycota</taxon>
        <taxon>Pezizomycotina</taxon>
        <taxon>Dothideomycetes</taxon>
        <taxon>Dothideomycetidae</taxon>
        <taxon>Mycosphaerellales</taxon>
        <taxon>Dissoconiaceae</taxon>
        <taxon>Dissoconium</taxon>
    </lineage>
</organism>
<reference evidence="7" key="1">
    <citation type="submission" date="2020-01" db="EMBL/GenBank/DDBJ databases">
        <authorList>
            <consortium name="DOE Joint Genome Institute"/>
            <person name="Haridas S."/>
            <person name="Albert R."/>
            <person name="Binder M."/>
            <person name="Bloem J."/>
            <person name="Labutti K."/>
            <person name="Salamov A."/>
            <person name="Andreopoulos B."/>
            <person name="Baker S.E."/>
            <person name="Barry K."/>
            <person name="Bills G."/>
            <person name="Bluhm B.H."/>
            <person name="Cannon C."/>
            <person name="Castanera R."/>
            <person name="Culley D.E."/>
            <person name="Daum C."/>
            <person name="Ezra D."/>
            <person name="Gonzalez J.B."/>
            <person name="Henrissat B."/>
            <person name="Kuo A."/>
            <person name="Liang C."/>
            <person name="Lipzen A."/>
            <person name="Lutzoni F."/>
            <person name="Magnuson J."/>
            <person name="Mondo S."/>
            <person name="Nolan M."/>
            <person name="Ohm R."/>
            <person name="Pangilinan J."/>
            <person name="Park H.-J."/>
            <person name="Ramirez L."/>
            <person name="Alfaro M."/>
            <person name="Sun H."/>
            <person name="Tritt A."/>
            <person name="Yoshinaga Y."/>
            <person name="Zwiers L.-H."/>
            <person name="Turgeon B.G."/>
            <person name="Goodwin S.B."/>
            <person name="Spatafora J.W."/>
            <person name="Crous P.W."/>
            <person name="Grigoriev I.V."/>
        </authorList>
    </citation>
    <scope>NUCLEOTIDE SEQUENCE</scope>
    <source>
        <strain evidence="7">CBS 342.82</strain>
    </source>
</reference>
<dbReference type="OrthoDB" id="2122304at2759"/>
<reference evidence="7" key="3">
    <citation type="submission" date="2025-08" db="UniProtKB">
        <authorList>
            <consortium name="RefSeq"/>
        </authorList>
    </citation>
    <scope>IDENTIFICATION</scope>
    <source>
        <strain evidence="7">CBS 342.82</strain>
    </source>
</reference>
<dbReference type="PANTHER" id="PTHR35371">
    <property type="entry name" value="INNER MEMBRANE PROTEIN"/>
    <property type="match status" value="1"/>
</dbReference>
<dbReference type="SUPFAM" id="SSF161084">
    <property type="entry name" value="MAPEG domain-like"/>
    <property type="match status" value="1"/>
</dbReference>
<evidence type="ECO:0000256" key="4">
    <source>
        <dbReference type="ARBA" id="ARBA00023136"/>
    </source>
</evidence>
<evidence type="ECO:0000256" key="1">
    <source>
        <dbReference type="ARBA" id="ARBA00004370"/>
    </source>
</evidence>
<evidence type="ECO:0000313" key="7">
    <source>
        <dbReference type="RefSeq" id="XP_033461685.1"/>
    </source>
</evidence>
<dbReference type="RefSeq" id="XP_033461685.1">
    <property type="nucleotide sequence ID" value="XM_033602205.1"/>
</dbReference>
<dbReference type="InterPro" id="IPR001129">
    <property type="entry name" value="Membr-assoc_MAPEG"/>
</dbReference>